<comment type="subunit">
    <text evidence="8">Homotetramer.</text>
</comment>
<evidence type="ECO:0000256" key="1">
    <source>
        <dbReference type="ARBA" id="ARBA00022631"/>
    </source>
</evidence>
<evidence type="ECO:0000256" key="2">
    <source>
        <dbReference type="ARBA" id="ARBA00022723"/>
    </source>
</evidence>
<evidence type="ECO:0000256" key="11">
    <source>
        <dbReference type="RuleBase" id="RU003929"/>
    </source>
</evidence>
<dbReference type="AlphaFoldDB" id="A0A914I749"/>
<evidence type="ECO:0000256" key="3">
    <source>
        <dbReference type="ARBA" id="ARBA00022857"/>
    </source>
</evidence>
<dbReference type="GO" id="GO:1902560">
    <property type="term" value="C:GMP reductase complex"/>
    <property type="evidence" value="ECO:0007669"/>
    <property type="project" value="InterPro"/>
</dbReference>
<dbReference type="PROSITE" id="PS00487">
    <property type="entry name" value="IMP_DH_GMP_RED"/>
    <property type="match status" value="1"/>
</dbReference>
<dbReference type="GO" id="GO:0006144">
    <property type="term" value="P:purine nucleobase metabolic process"/>
    <property type="evidence" value="ECO:0007669"/>
    <property type="project" value="UniProtKB-KW"/>
</dbReference>
<evidence type="ECO:0000256" key="4">
    <source>
        <dbReference type="ARBA" id="ARBA00022958"/>
    </source>
</evidence>
<dbReference type="NCBIfam" id="TIGR01305">
    <property type="entry name" value="GMP_reduct_1"/>
    <property type="match status" value="1"/>
</dbReference>
<dbReference type="InterPro" id="IPR015875">
    <property type="entry name" value="IMP_DH/GMP_Rdtase_CS"/>
</dbReference>
<keyword evidence="5 8" id="KW-0560">Oxidoreductase</keyword>
<evidence type="ECO:0000256" key="7">
    <source>
        <dbReference type="ARBA" id="ARBA00048616"/>
    </source>
</evidence>
<dbReference type="InterPro" id="IPR050139">
    <property type="entry name" value="GMP_reductase"/>
</dbReference>
<dbReference type="PANTHER" id="PTHR43170">
    <property type="entry name" value="GMP REDUCTASE"/>
    <property type="match status" value="1"/>
</dbReference>
<sequence>MPQILDGIKLDFRDVSLMPKRSQLTSRSDVNLNRECTFKNSKAKYSGIPIIASNMDTVGTFEMAETLSQYGLFTTVHKHYSVEEWKAFAERVKNNPKVLSNLAVSSGSRKEDLEKMHAICDAVPEIKFICLDVANGYSEAFVDFVRRVRAEFPSYTIFAGNVVTKEMVEQLILSGADVVKVGIGPGSVCTTRKKTGVGYPQLSAVLECADAAHGKTRAGFICTKNDQNTHFGQNMAKFGDGGITCPGDVAKAFCGGADFVMIGGLFAGHDQSGGEIIEKNGKKFKHFYGMSSATAMVKHHGTVAEYRASEGKTVEIPYRGDVRTTVQDILGGLRSSCTYIGAQKLKEMPKRATFIRVQMQTNEVYSAFDV</sequence>
<dbReference type="InterPro" id="IPR013785">
    <property type="entry name" value="Aldolase_TIM"/>
</dbReference>
<dbReference type="FunFam" id="3.20.20.70:FF:000012">
    <property type="entry name" value="GMP reductase"/>
    <property type="match status" value="1"/>
</dbReference>
<dbReference type="PIRSF" id="PIRSF000235">
    <property type="entry name" value="GMP_reductase"/>
    <property type="match status" value="1"/>
</dbReference>
<dbReference type="NCBIfam" id="NF003470">
    <property type="entry name" value="PRK05096.1"/>
    <property type="match status" value="1"/>
</dbReference>
<feature type="active site" description="Thioimidate intermediate" evidence="8 9">
    <location>
        <position position="189"/>
    </location>
</feature>
<evidence type="ECO:0000256" key="8">
    <source>
        <dbReference type="HAMAP-Rule" id="MF_03195"/>
    </source>
</evidence>
<feature type="binding site" evidence="8">
    <location>
        <begin position="26"/>
        <end position="27"/>
    </location>
    <ligand>
        <name>NADP(+)</name>
        <dbReference type="ChEBI" id="CHEBI:58349"/>
        <note>ligand shared between two neighboring subunits</note>
    </ligand>
</feature>
<reference evidence="14" key="1">
    <citation type="submission" date="2022-11" db="UniProtKB">
        <authorList>
            <consortium name="WormBaseParasite"/>
        </authorList>
    </citation>
    <scope>IDENTIFICATION</scope>
</reference>
<feature type="active site" description="Proton donor/acceptor" evidence="8">
    <location>
        <position position="191"/>
    </location>
</feature>
<keyword evidence="4 8" id="KW-0630">Potassium</keyword>
<protein>
    <recommendedName>
        <fullName evidence="8">GMP reductase</fullName>
        <shortName evidence="8">GMPR</shortName>
        <ecNumber evidence="8">1.7.1.7</ecNumber>
    </recommendedName>
    <alternativeName>
        <fullName evidence="8">Guanosine 5'-monophosphate oxidoreductase</fullName>
        <shortName evidence="8">Guanosine monophosphate reductase</shortName>
    </alternativeName>
</protein>
<proteinExistence type="inferred from homology"/>
<dbReference type="CDD" id="cd00381">
    <property type="entry name" value="IMPDH"/>
    <property type="match status" value="1"/>
</dbReference>
<evidence type="ECO:0000259" key="12">
    <source>
        <dbReference type="Pfam" id="PF00478"/>
    </source>
</evidence>
<feature type="binding site" evidence="8">
    <location>
        <position position="192"/>
    </location>
    <ligand>
        <name>K(+)</name>
        <dbReference type="ChEBI" id="CHEBI:29103"/>
    </ligand>
</feature>
<dbReference type="GO" id="GO:0046872">
    <property type="term" value="F:metal ion binding"/>
    <property type="evidence" value="ECO:0007669"/>
    <property type="project" value="UniProtKB-KW"/>
</dbReference>
<dbReference type="Pfam" id="PF00478">
    <property type="entry name" value="IMPDH"/>
    <property type="match status" value="1"/>
</dbReference>
<feature type="binding site" evidence="8">
    <location>
        <begin position="307"/>
        <end position="311"/>
    </location>
    <ligand>
        <name>GMP</name>
        <dbReference type="ChEBI" id="CHEBI:58115"/>
    </ligand>
</feature>
<dbReference type="Gene3D" id="3.20.20.70">
    <property type="entry name" value="Aldolase class I"/>
    <property type="match status" value="1"/>
</dbReference>
<evidence type="ECO:0000256" key="10">
    <source>
        <dbReference type="PIRSR" id="PIRSR000235-3"/>
    </source>
</evidence>
<keyword evidence="3 8" id="KW-0521">NADP</keyword>
<dbReference type="SMART" id="SM01240">
    <property type="entry name" value="IMPDH"/>
    <property type="match status" value="1"/>
</dbReference>
<dbReference type="PANTHER" id="PTHR43170:SF5">
    <property type="entry name" value="GMP REDUCTASE"/>
    <property type="match status" value="1"/>
</dbReference>
<dbReference type="WBParaSite" id="Gr19_v10_g7523.t1">
    <property type="protein sequence ID" value="Gr19_v10_g7523.t1"/>
    <property type="gene ID" value="Gr19_v10_g7523"/>
</dbReference>
<evidence type="ECO:0000313" key="13">
    <source>
        <dbReference type="Proteomes" id="UP000887572"/>
    </source>
</evidence>
<comment type="similarity">
    <text evidence="8">Belongs to the IMPDH/GMPR family. GuaC type 1 subfamily.</text>
</comment>
<feature type="binding site" evidence="8 10">
    <location>
        <position position="186"/>
    </location>
    <ligand>
        <name>K(+)</name>
        <dbReference type="ChEBI" id="CHEBI:29103"/>
    </ligand>
</feature>
<evidence type="ECO:0000256" key="6">
    <source>
        <dbReference type="ARBA" id="ARBA00037691"/>
    </source>
</evidence>
<feature type="binding site" evidence="8">
    <location>
        <begin position="263"/>
        <end position="264"/>
    </location>
    <ligand>
        <name>GMP</name>
        <dbReference type="ChEBI" id="CHEBI:58115"/>
    </ligand>
</feature>
<dbReference type="EC" id="1.7.1.7" evidence="8"/>
<evidence type="ECO:0000256" key="9">
    <source>
        <dbReference type="PIRSR" id="PIRSR000235-1"/>
    </source>
</evidence>
<name>A0A914I749_GLORO</name>
<feature type="binding site" description="in other chain" evidence="8">
    <location>
        <begin position="306"/>
        <end position="307"/>
    </location>
    <ligand>
        <name>NADP(+)</name>
        <dbReference type="ChEBI" id="CHEBI:58349"/>
        <note>ligand shared between two neighboring subunits</note>
    </ligand>
</feature>
<feature type="binding site" description="in other chain" evidence="8">
    <location>
        <position position="290"/>
    </location>
    <ligand>
        <name>NADP(+)</name>
        <dbReference type="ChEBI" id="CHEBI:58349"/>
        <note>ligand shared between two neighboring subunits</note>
    </ligand>
</feature>
<feature type="binding site" evidence="8">
    <location>
        <begin position="289"/>
        <end position="291"/>
    </location>
    <ligand>
        <name>GMP</name>
        <dbReference type="ChEBI" id="CHEBI:58115"/>
    </ligand>
</feature>
<dbReference type="InterPro" id="IPR005993">
    <property type="entry name" value="GMPR"/>
</dbReference>
<comment type="function">
    <text evidence="6 8 11">Catalyzes the irreversible NADPH-dependent deamination of GMP to IMP. It functions in the conversion of nucleobase, nucleoside and nucleotide derivatives of G to A nucleotides, and in maintaining the intracellular balance of A and G nucleotides.</text>
</comment>
<organism evidence="13 14">
    <name type="scientific">Globodera rostochiensis</name>
    <name type="common">Golden nematode worm</name>
    <name type="synonym">Heterodera rostochiensis</name>
    <dbReference type="NCBI Taxonomy" id="31243"/>
    <lineage>
        <taxon>Eukaryota</taxon>
        <taxon>Metazoa</taxon>
        <taxon>Ecdysozoa</taxon>
        <taxon>Nematoda</taxon>
        <taxon>Chromadorea</taxon>
        <taxon>Rhabditida</taxon>
        <taxon>Tylenchina</taxon>
        <taxon>Tylenchomorpha</taxon>
        <taxon>Tylenchoidea</taxon>
        <taxon>Heteroderidae</taxon>
        <taxon>Heteroderinae</taxon>
        <taxon>Globodera</taxon>
    </lineage>
</organism>
<keyword evidence="1 8" id="KW-0659">Purine metabolism</keyword>
<dbReference type="Proteomes" id="UP000887572">
    <property type="component" value="Unplaced"/>
</dbReference>
<evidence type="ECO:0000313" key="14">
    <source>
        <dbReference type="WBParaSite" id="Gr19_v10_g7523.t1"/>
    </source>
</evidence>
<dbReference type="HAMAP" id="MF_00596">
    <property type="entry name" value="GMP_reduct_type1"/>
    <property type="match status" value="1"/>
</dbReference>
<feature type="binding site" description="in other chain" evidence="8">
    <location>
        <begin position="183"/>
        <end position="184"/>
    </location>
    <ligand>
        <name>NADP(+)</name>
        <dbReference type="ChEBI" id="CHEBI:58349"/>
        <note>ligand shared between two neighboring subunits</note>
    </ligand>
</feature>
<feature type="domain" description="IMP dehydrogenase/GMP reductase" evidence="12">
    <location>
        <begin position="10"/>
        <end position="359"/>
    </location>
</feature>
<keyword evidence="2 8" id="KW-0479">Metal-binding</keyword>
<keyword evidence="13" id="KW-1185">Reference proteome</keyword>
<comment type="catalytic activity">
    <reaction evidence="7 8 11">
        <text>IMP + NH4(+) + NADP(+) = GMP + NADPH + 2 H(+)</text>
        <dbReference type="Rhea" id="RHEA:17185"/>
        <dbReference type="ChEBI" id="CHEBI:15378"/>
        <dbReference type="ChEBI" id="CHEBI:28938"/>
        <dbReference type="ChEBI" id="CHEBI:57783"/>
        <dbReference type="ChEBI" id="CHEBI:58053"/>
        <dbReference type="ChEBI" id="CHEBI:58115"/>
        <dbReference type="ChEBI" id="CHEBI:58349"/>
        <dbReference type="EC" id="1.7.1.7"/>
    </reaction>
</comment>
<feature type="binding site" evidence="8 10">
    <location>
        <position position="184"/>
    </location>
    <ligand>
        <name>K(+)</name>
        <dbReference type="ChEBI" id="CHEBI:29103"/>
    </ligand>
</feature>
<feature type="binding site" evidence="8">
    <location>
        <begin position="240"/>
        <end position="242"/>
    </location>
    <ligand>
        <name>GMP</name>
        <dbReference type="ChEBI" id="CHEBI:58115"/>
    </ligand>
</feature>
<dbReference type="GO" id="GO:0006163">
    <property type="term" value="P:purine nucleotide metabolic process"/>
    <property type="evidence" value="ECO:0007669"/>
    <property type="project" value="UniProtKB-UniRule"/>
</dbReference>
<dbReference type="InterPro" id="IPR001093">
    <property type="entry name" value="IMP_DH_GMPRt"/>
</dbReference>
<feature type="binding site" description="in other chain" evidence="8">
    <location>
        <begin position="132"/>
        <end position="134"/>
    </location>
    <ligand>
        <name>NADP(+)</name>
        <dbReference type="ChEBI" id="CHEBI:58349"/>
        <note>ligand shared between two neighboring subunits</note>
    </ligand>
</feature>
<accession>A0A914I749</accession>
<evidence type="ECO:0000256" key="5">
    <source>
        <dbReference type="ARBA" id="ARBA00023002"/>
    </source>
</evidence>
<feature type="binding site" description="in other chain" evidence="8">
    <location>
        <position position="78"/>
    </location>
    <ligand>
        <name>NADP(+)</name>
        <dbReference type="ChEBI" id="CHEBI:58349"/>
        <note>ligand shared between two neighboring subunits</note>
    </ligand>
</feature>
<comment type="caution">
    <text evidence="8">Lacks conserved residue(s) required for the propagation of feature annotation.</text>
</comment>
<dbReference type="SUPFAM" id="SSF51412">
    <property type="entry name" value="Inosine monophosphate dehydrogenase (IMPDH)"/>
    <property type="match status" value="1"/>
</dbReference>
<feature type="binding site" evidence="8">
    <location>
        <position position="189"/>
    </location>
    <ligand>
        <name>K(+)</name>
        <dbReference type="ChEBI" id="CHEBI:29103"/>
    </ligand>
</feature>
<dbReference type="GO" id="GO:0003920">
    <property type="term" value="F:GMP reductase activity"/>
    <property type="evidence" value="ECO:0007669"/>
    <property type="project" value="UniProtKB-UniRule"/>
</dbReference>